<evidence type="ECO:0000313" key="3">
    <source>
        <dbReference type="Proteomes" id="UP001219568"/>
    </source>
</evidence>
<dbReference type="EMBL" id="JAQJZL010000003">
    <property type="protein sequence ID" value="KAJ6047769.1"/>
    <property type="molecule type" value="Genomic_DNA"/>
</dbReference>
<protein>
    <submittedName>
        <fullName evidence="2">Uncharacterized protein</fullName>
    </submittedName>
</protein>
<feature type="region of interest" description="Disordered" evidence="1">
    <location>
        <begin position="121"/>
        <end position="141"/>
    </location>
</feature>
<sequence length="141" mass="15740">MCQILFGDWDPERMYHNNNGNCAELMGSHLYYKQNTVKMAEQKARIGTFVYQGVKNGWAKTEPCGPDKDPNAPKVRKESDVIACTFQGLTRLQIRWGCDVYIAIEGVRVLDNTTPSAPYTRENLAGGPVQQDQIQTCGGIP</sequence>
<gene>
    <name evidence="2" type="ORF">N7460_003916</name>
</gene>
<proteinExistence type="predicted"/>
<dbReference type="AlphaFoldDB" id="A0AAD6IGY1"/>
<organism evidence="2 3">
    <name type="scientific">Penicillium canescens</name>
    <dbReference type="NCBI Taxonomy" id="5083"/>
    <lineage>
        <taxon>Eukaryota</taxon>
        <taxon>Fungi</taxon>
        <taxon>Dikarya</taxon>
        <taxon>Ascomycota</taxon>
        <taxon>Pezizomycotina</taxon>
        <taxon>Eurotiomycetes</taxon>
        <taxon>Eurotiomycetidae</taxon>
        <taxon>Eurotiales</taxon>
        <taxon>Aspergillaceae</taxon>
        <taxon>Penicillium</taxon>
    </lineage>
</organism>
<evidence type="ECO:0000256" key="1">
    <source>
        <dbReference type="SAM" id="MobiDB-lite"/>
    </source>
</evidence>
<reference evidence="2" key="1">
    <citation type="journal article" date="2023" name="IMA Fungus">
        <title>Comparative genomic study of the Penicillium genus elucidates a diverse pangenome and 15 lateral gene transfer events.</title>
        <authorList>
            <person name="Petersen C."/>
            <person name="Sorensen T."/>
            <person name="Nielsen M.R."/>
            <person name="Sondergaard T.E."/>
            <person name="Sorensen J.L."/>
            <person name="Fitzpatrick D.A."/>
            <person name="Frisvad J.C."/>
            <person name="Nielsen K.L."/>
        </authorList>
    </citation>
    <scope>NUCLEOTIDE SEQUENCE</scope>
    <source>
        <strain evidence="2">IBT 15450</strain>
    </source>
</reference>
<feature type="compositionally biased region" description="Polar residues" evidence="1">
    <location>
        <begin position="130"/>
        <end position="141"/>
    </location>
</feature>
<dbReference type="Proteomes" id="UP001219568">
    <property type="component" value="Unassembled WGS sequence"/>
</dbReference>
<keyword evidence="3" id="KW-1185">Reference proteome</keyword>
<accession>A0AAD6IGY1</accession>
<name>A0AAD6IGY1_PENCN</name>
<comment type="caution">
    <text evidence="2">The sequence shown here is derived from an EMBL/GenBank/DDBJ whole genome shotgun (WGS) entry which is preliminary data.</text>
</comment>
<evidence type="ECO:0000313" key="2">
    <source>
        <dbReference type="EMBL" id="KAJ6047769.1"/>
    </source>
</evidence>
<reference evidence="2" key="2">
    <citation type="submission" date="2023-01" db="EMBL/GenBank/DDBJ databases">
        <authorList>
            <person name="Petersen C."/>
        </authorList>
    </citation>
    <scope>NUCLEOTIDE SEQUENCE</scope>
    <source>
        <strain evidence="2">IBT 15450</strain>
    </source>
</reference>